<organism evidence="3 4">
    <name type="scientific">Methylobacterium terricola</name>
    <dbReference type="NCBI Taxonomy" id="2583531"/>
    <lineage>
        <taxon>Bacteria</taxon>
        <taxon>Pseudomonadati</taxon>
        <taxon>Pseudomonadota</taxon>
        <taxon>Alphaproteobacteria</taxon>
        <taxon>Hyphomicrobiales</taxon>
        <taxon>Methylobacteriaceae</taxon>
        <taxon>Methylobacterium</taxon>
    </lineage>
</organism>
<dbReference type="OrthoDB" id="8227562at2"/>
<keyword evidence="2" id="KW-0231">Viral genome packaging</keyword>
<reference evidence="3 4" key="1">
    <citation type="submission" date="2019-06" db="EMBL/GenBank/DDBJ databases">
        <title>Genome of Methylobacterium sp. 17Sr1-39.</title>
        <authorList>
            <person name="Seo T."/>
        </authorList>
    </citation>
    <scope>NUCLEOTIDE SEQUENCE [LARGE SCALE GENOMIC DNA]</scope>
    <source>
        <strain evidence="3 4">17Sr1-39</strain>
    </source>
</reference>
<dbReference type="PANTHER" id="PTHR41328">
    <property type="entry name" value="TERMINASE SMALL SUBUNIT-RELATED"/>
    <property type="match status" value="1"/>
</dbReference>
<evidence type="ECO:0000256" key="1">
    <source>
        <dbReference type="ARBA" id="ARBA00022612"/>
    </source>
</evidence>
<dbReference type="GO" id="GO:0051276">
    <property type="term" value="P:chromosome organization"/>
    <property type="evidence" value="ECO:0007669"/>
    <property type="project" value="InterPro"/>
</dbReference>
<dbReference type="Pfam" id="PF03592">
    <property type="entry name" value="Terminase_2"/>
    <property type="match status" value="1"/>
</dbReference>
<dbReference type="Gene3D" id="1.10.10.1400">
    <property type="entry name" value="Terminase, small subunit, N-terminal DNA-binding domain, HTH motif"/>
    <property type="match status" value="1"/>
</dbReference>
<evidence type="ECO:0000256" key="2">
    <source>
        <dbReference type="ARBA" id="ARBA00023219"/>
    </source>
</evidence>
<proteinExistence type="predicted"/>
<keyword evidence="4" id="KW-1185">Reference proteome</keyword>
<dbReference type="EMBL" id="VDDA01000002">
    <property type="protein sequence ID" value="TNC14895.1"/>
    <property type="molecule type" value="Genomic_DNA"/>
</dbReference>
<keyword evidence="1" id="KW-1188">Viral release from host cell</keyword>
<dbReference type="InterPro" id="IPR005335">
    <property type="entry name" value="Terminase_ssu"/>
</dbReference>
<evidence type="ECO:0000313" key="4">
    <source>
        <dbReference type="Proteomes" id="UP000305267"/>
    </source>
</evidence>
<dbReference type="InterPro" id="IPR038713">
    <property type="entry name" value="Terminase_Gp1_N_sf"/>
</dbReference>
<sequence>MALNDKQRRFVEEYLVDLNATQAAIRAGYSEKTARSQADRLLTNVDVQAAISEGQAKRSERTQITADMVLNHWWDLSRADPNELIQYRRQCCRHCWGEGFGYQFTPAEFAKKETEANDGPEVLPIDPQGGIGFDAKREPNPDCPECHGEGTGKLHALDTRKLKGSAKLLYKGAKRTKDGLEILMHDQAKALENVAKHLGMFVERREVSGPGGKPVELVTKDMSPKEAADAYAGTINGDD</sequence>
<dbReference type="RefSeq" id="WP_139034436.1">
    <property type="nucleotide sequence ID" value="NZ_VDDA01000002.1"/>
</dbReference>
<gene>
    <name evidence="3" type="ORF">FF100_04790</name>
</gene>
<name>A0A5C4LLR7_9HYPH</name>
<evidence type="ECO:0000313" key="3">
    <source>
        <dbReference type="EMBL" id="TNC14895.1"/>
    </source>
</evidence>
<dbReference type="PANTHER" id="PTHR41328:SF2">
    <property type="entry name" value="TERMINASE SMALL SUBUNIT"/>
    <property type="match status" value="1"/>
</dbReference>
<dbReference type="AlphaFoldDB" id="A0A5C4LLR7"/>
<dbReference type="Proteomes" id="UP000305267">
    <property type="component" value="Unassembled WGS sequence"/>
</dbReference>
<dbReference type="InterPro" id="IPR052404">
    <property type="entry name" value="SPP1-like_terminase"/>
</dbReference>
<accession>A0A5C4LLR7</accession>
<comment type="caution">
    <text evidence="3">The sequence shown here is derived from an EMBL/GenBank/DDBJ whole genome shotgun (WGS) entry which is preliminary data.</text>
</comment>
<protein>
    <submittedName>
        <fullName evidence="3">Terminase small subunit</fullName>
    </submittedName>
</protein>